<evidence type="ECO:0000256" key="2">
    <source>
        <dbReference type="ARBA" id="ARBA00022448"/>
    </source>
</evidence>
<dbReference type="PANTHER" id="PTHR35011">
    <property type="entry name" value="2,3-DIKETO-L-GULONATE TRAP TRANSPORTER SMALL PERMEASE PROTEIN YIAM"/>
    <property type="match status" value="1"/>
</dbReference>
<gene>
    <name evidence="11" type="ORF">FQ775_04565</name>
</gene>
<evidence type="ECO:0000256" key="8">
    <source>
        <dbReference type="ARBA" id="ARBA00038436"/>
    </source>
</evidence>
<dbReference type="KEGG" id="niy:FQ775_04565"/>
<feature type="transmembrane region" description="Helical" evidence="9">
    <location>
        <begin position="33"/>
        <end position="53"/>
    </location>
</feature>
<dbReference type="RefSeq" id="WP_146298357.1">
    <property type="nucleotide sequence ID" value="NZ_CP042301.2"/>
</dbReference>
<organism evidence="11 12">
    <name type="scientific">Nitratireductor mangrovi</name>
    <dbReference type="NCBI Taxonomy" id="2599600"/>
    <lineage>
        <taxon>Bacteria</taxon>
        <taxon>Pseudomonadati</taxon>
        <taxon>Pseudomonadota</taxon>
        <taxon>Alphaproteobacteria</taxon>
        <taxon>Hyphomicrobiales</taxon>
        <taxon>Phyllobacteriaceae</taxon>
        <taxon>Nitratireductor</taxon>
    </lineage>
</organism>
<feature type="transmembrane region" description="Helical" evidence="9">
    <location>
        <begin position="111"/>
        <end position="128"/>
    </location>
</feature>
<evidence type="ECO:0000313" key="12">
    <source>
        <dbReference type="Proteomes" id="UP000321389"/>
    </source>
</evidence>
<comment type="similarity">
    <text evidence="8 9">Belongs to the TRAP transporter small permease family.</text>
</comment>
<dbReference type="Pfam" id="PF04290">
    <property type="entry name" value="DctQ"/>
    <property type="match status" value="1"/>
</dbReference>
<comment type="function">
    <text evidence="9">Part of the tripartite ATP-independent periplasmic (TRAP) transport system.</text>
</comment>
<evidence type="ECO:0000256" key="3">
    <source>
        <dbReference type="ARBA" id="ARBA00022475"/>
    </source>
</evidence>
<accession>A0A5B8KVM3</accession>
<evidence type="ECO:0000256" key="7">
    <source>
        <dbReference type="ARBA" id="ARBA00023136"/>
    </source>
</evidence>
<dbReference type="GO" id="GO:0015740">
    <property type="term" value="P:C4-dicarboxylate transport"/>
    <property type="evidence" value="ECO:0007669"/>
    <property type="project" value="TreeGrafter"/>
</dbReference>
<comment type="subunit">
    <text evidence="9">The complex comprises the extracytoplasmic solute receptor protein and the two transmembrane proteins.</text>
</comment>
<feature type="domain" description="Tripartite ATP-independent periplasmic transporters DctQ component" evidence="10">
    <location>
        <begin position="44"/>
        <end position="172"/>
    </location>
</feature>
<evidence type="ECO:0000256" key="4">
    <source>
        <dbReference type="ARBA" id="ARBA00022519"/>
    </source>
</evidence>
<proteinExistence type="inferred from homology"/>
<reference evidence="11" key="1">
    <citation type="submission" date="2020-04" db="EMBL/GenBank/DDBJ databases">
        <title>Nitratireductor sp. nov. isolated from mangrove soil.</title>
        <authorList>
            <person name="Ye Y."/>
        </authorList>
    </citation>
    <scope>NUCLEOTIDE SEQUENCE</scope>
    <source>
        <strain evidence="11">SY7</strain>
    </source>
</reference>
<name>A0A5B8KVM3_9HYPH</name>
<dbReference type="InterPro" id="IPR007387">
    <property type="entry name" value="TRAP_DctQ"/>
</dbReference>
<dbReference type="PANTHER" id="PTHR35011:SF11">
    <property type="entry name" value="TRAP TRANSPORTER SMALL PERMEASE PROTEIN"/>
    <property type="match status" value="1"/>
</dbReference>
<dbReference type="AlphaFoldDB" id="A0A5B8KVM3"/>
<dbReference type="GO" id="GO:0022857">
    <property type="term" value="F:transmembrane transporter activity"/>
    <property type="evidence" value="ECO:0007669"/>
    <property type="project" value="UniProtKB-UniRule"/>
</dbReference>
<evidence type="ECO:0000256" key="1">
    <source>
        <dbReference type="ARBA" id="ARBA00004429"/>
    </source>
</evidence>
<dbReference type="InterPro" id="IPR055348">
    <property type="entry name" value="DctQ"/>
</dbReference>
<evidence type="ECO:0000259" key="10">
    <source>
        <dbReference type="Pfam" id="PF04290"/>
    </source>
</evidence>
<keyword evidence="7 9" id="KW-0472">Membrane</keyword>
<dbReference type="Proteomes" id="UP000321389">
    <property type="component" value="Chromosome"/>
</dbReference>
<feature type="transmembrane region" description="Helical" evidence="9">
    <location>
        <begin position="73"/>
        <end position="99"/>
    </location>
</feature>
<keyword evidence="6 9" id="KW-1133">Transmembrane helix</keyword>
<keyword evidence="3" id="KW-1003">Cell membrane</keyword>
<keyword evidence="12" id="KW-1185">Reference proteome</keyword>
<keyword evidence="5 9" id="KW-0812">Transmembrane</keyword>
<keyword evidence="4 9" id="KW-0997">Cell inner membrane</keyword>
<comment type="subcellular location">
    <subcellularLocation>
        <location evidence="1 9">Cell inner membrane</location>
        <topology evidence="1 9">Multi-pass membrane protein</topology>
    </subcellularLocation>
</comment>
<sequence length="194" mass="21130">MSDQALKQIKVDAAQLPLLAPVARALSAVSNTALYLAGAGLVAMSVIVFWQVFLRYVLNWGNAWTELSANLIMSWFIFLGAAVGVRENFHLGFDVLLYVLPGGSKKVLRTLSDLVVCAFALGMIYYGITLMRLQWNEVMPGLGISGSFRYMPLTAGGVLIGLFALERIALRWSGVEVDRDIHDDAPAHDAAKEG</sequence>
<keyword evidence="2 9" id="KW-0813">Transport</keyword>
<dbReference type="GO" id="GO:0005886">
    <property type="term" value="C:plasma membrane"/>
    <property type="evidence" value="ECO:0007669"/>
    <property type="project" value="UniProtKB-SubCell"/>
</dbReference>
<protein>
    <recommendedName>
        <fullName evidence="9">TRAP transporter small permease protein</fullName>
    </recommendedName>
</protein>
<dbReference type="OrthoDB" id="7843639at2"/>
<feature type="transmembrane region" description="Helical" evidence="9">
    <location>
        <begin position="148"/>
        <end position="165"/>
    </location>
</feature>
<evidence type="ECO:0000313" key="11">
    <source>
        <dbReference type="EMBL" id="QDY99703.1"/>
    </source>
</evidence>
<evidence type="ECO:0000256" key="6">
    <source>
        <dbReference type="ARBA" id="ARBA00022989"/>
    </source>
</evidence>
<evidence type="ECO:0000256" key="9">
    <source>
        <dbReference type="RuleBase" id="RU369079"/>
    </source>
</evidence>
<evidence type="ECO:0000256" key="5">
    <source>
        <dbReference type="ARBA" id="ARBA00022692"/>
    </source>
</evidence>
<dbReference type="EMBL" id="CP042301">
    <property type="protein sequence ID" value="QDY99703.1"/>
    <property type="molecule type" value="Genomic_DNA"/>
</dbReference>